<dbReference type="InterPro" id="IPR002656">
    <property type="entry name" value="Acyl_transf_3_dom"/>
</dbReference>
<keyword evidence="1" id="KW-0812">Transmembrane</keyword>
<dbReference type="Pfam" id="PF19040">
    <property type="entry name" value="SGNH"/>
    <property type="match status" value="1"/>
</dbReference>
<name>A0ABP8BZD9_9FLAO</name>
<feature type="transmembrane region" description="Helical" evidence="1">
    <location>
        <begin position="169"/>
        <end position="187"/>
    </location>
</feature>
<dbReference type="RefSeq" id="WP_344785974.1">
    <property type="nucleotide sequence ID" value="NZ_BAABCA010000001.1"/>
</dbReference>
<evidence type="ECO:0000256" key="1">
    <source>
        <dbReference type="SAM" id="Phobius"/>
    </source>
</evidence>
<comment type="caution">
    <text evidence="4">The sequence shown here is derived from an EMBL/GenBank/DDBJ whole genome shotgun (WGS) entry which is preliminary data.</text>
</comment>
<dbReference type="InterPro" id="IPR043968">
    <property type="entry name" value="SGNH"/>
</dbReference>
<dbReference type="EMBL" id="BAABCA010000001">
    <property type="protein sequence ID" value="GAA4230733.1"/>
    <property type="molecule type" value="Genomic_DNA"/>
</dbReference>
<feature type="transmembrane region" description="Helical" evidence="1">
    <location>
        <begin position="12"/>
        <end position="29"/>
    </location>
</feature>
<dbReference type="PANTHER" id="PTHR23028">
    <property type="entry name" value="ACETYLTRANSFERASE"/>
    <property type="match status" value="1"/>
</dbReference>
<protein>
    <submittedName>
        <fullName evidence="4">Acyltransferase family protein</fullName>
    </submittedName>
</protein>
<feature type="transmembrane region" description="Helical" evidence="1">
    <location>
        <begin position="227"/>
        <end position="244"/>
    </location>
</feature>
<dbReference type="Pfam" id="PF01757">
    <property type="entry name" value="Acyl_transf_3"/>
    <property type="match status" value="1"/>
</dbReference>
<dbReference type="InterPro" id="IPR050879">
    <property type="entry name" value="Acyltransferase_3"/>
</dbReference>
<evidence type="ECO:0000259" key="3">
    <source>
        <dbReference type="Pfam" id="PF19040"/>
    </source>
</evidence>
<keyword evidence="1" id="KW-1133">Transmembrane helix</keyword>
<keyword evidence="1" id="KW-0472">Membrane</keyword>
<keyword evidence="4" id="KW-0012">Acyltransferase</keyword>
<gene>
    <name evidence="4" type="ORF">GCM10022291_01560</name>
</gene>
<keyword evidence="4" id="KW-0808">Transferase</keyword>
<feature type="domain" description="SGNH" evidence="3">
    <location>
        <begin position="408"/>
        <end position="624"/>
    </location>
</feature>
<sequence length="635" mass="72965">MSLKNAYRPDIDGLRTIAVLLVILFHANVNFVQGGYIGVDVFFVISGFLITKSINKDILENKFSFKQFYLRRIRRIIPVLVFVTSIIAIPGYLFLLANHFENYARAALNTLLSTNNFYLWSNSADYFSESSEFQPLLHTWSLSVEEQFYILWPPILLFLHKKFDLKTRLTIVLVSIFCGLGLSIYLTKTDLNMAYFLLPARVFELLIGGGLALYWHKLPKLSKLQNNSLSIIAAFLIFIPAFLLDKNSFFPGYQALWPCLGAMLLIYTGKENTNALFNSVLKLKFMVFLGKLSYSMYLWHWPIFVFITYLGYELTGTLRVYAILLTIALSYTSWRFIEQPFRYRFKFNFKKTLAVVMLPSCVIIGVIYGVIDAKNGFPDRHPNLAEFDKNKNFPSKVRKACFNKRVVGNCEACYLGVKKDTLDGVLIGDSFANHTAAFLDVLAKDANLYIHDSAASGYPIMNDIDNDGHPVYPADYAIARMNYAKQFKTIYISANWYKFLDPTTKKYEAAIKDIEALIKLNKRVVLFDCLRETTNMNLHKQKLIKIGRKTSFNKNDLLIPKTKRPKHYLINVLKSMFPQIEIIDLNDAMCNDNTCKLEIENTIVYRNSDHLNTSGAKLMGKRYLQLKGNPLKNYN</sequence>
<proteinExistence type="predicted"/>
<keyword evidence="5" id="KW-1185">Reference proteome</keyword>
<feature type="transmembrane region" description="Helical" evidence="1">
    <location>
        <begin position="250"/>
        <end position="267"/>
    </location>
</feature>
<feature type="transmembrane region" description="Helical" evidence="1">
    <location>
        <begin position="76"/>
        <end position="95"/>
    </location>
</feature>
<evidence type="ECO:0000259" key="2">
    <source>
        <dbReference type="Pfam" id="PF01757"/>
    </source>
</evidence>
<feature type="domain" description="Acyltransferase 3" evidence="2">
    <location>
        <begin position="10"/>
        <end position="332"/>
    </location>
</feature>
<feature type="transmembrane region" description="Helical" evidence="1">
    <location>
        <begin position="193"/>
        <end position="215"/>
    </location>
</feature>
<reference evidence="5" key="1">
    <citation type="journal article" date="2019" name="Int. J. Syst. Evol. Microbiol.">
        <title>The Global Catalogue of Microorganisms (GCM) 10K type strain sequencing project: providing services to taxonomists for standard genome sequencing and annotation.</title>
        <authorList>
            <consortium name="The Broad Institute Genomics Platform"/>
            <consortium name="The Broad Institute Genome Sequencing Center for Infectious Disease"/>
            <person name="Wu L."/>
            <person name="Ma J."/>
        </authorList>
    </citation>
    <scope>NUCLEOTIDE SEQUENCE [LARGE SCALE GENOMIC DNA]</scope>
    <source>
        <strain evidence="5">JCM 17630</strain>
    </source>
</reference>
<feature type="transmembrane region" description="Helical" evidence="1">
    <location>
        <begin position="349"/>
        <end position="371"/>
    </location>
</feature>
<dbReference type="PANTHER" id="PTHR23028:SF53">
    <property type="entry name" value="ACYL_TRANSF_3 DOMAIN-CONTAINING PROTEIN"/>
    <property type="match status" value="1"/>
</dbReference>
<dbReference type="Proteomes" id="UP001501496">
    <property type="component" value="Unassembled WGS sequence"/>
</dbReference>
<dbReference type="GO" id="GO:0016746">
    <property type="term" value="F:acyltransferase activity"/>
    <property type="evidence" value="ECO:0007669"/>
    <property type="project" value="UniProtKB-KW"/>
</dbReference>
<feature type="transmembrane region" description="Helical" evidence="1">
    <location>
        <begin position="318"/>
        <end position="337"/>
    </location>
</feature>
<evidence type="ECO:0000313" key="5">
    <source>
        <dbReference type="Proteomes" id="UP001501496"/>
    </source>
</evidence>
<evidence type="ECO:0000313" key="4">
    <source>
        <dbReference type="EMBL" id="GAA4230733.1"/>
    </source>
</evidence>
<feature type="transmembrane region" description="Helical" evidence="1">
    <location>
        <begin position="288"/>
        <end position="312"/>
    </location>
</feature>
<accession>A0ABP8BZD9</accession>
<organism evidence="4 5">
    <name type="scientific">Postechiella marina</name>
    <dbReference type="NCBI Taxonomy" id="943941"/>
    <lineage>
        <taxon>Bacteria</taxon>
        <taxon>Pseudomonadati</taxon>
        <taxon>Bacteroidota</taxon>
        <taxon>Flavobacteriia</taxon>
        <taxon>Flavobacteriales</taxon>
        <taxon>Flavobacteriaceae</taxon>
        <taxon>Postechiella</taxon>
    </lineage>
</organism>